<accession>A0A367Y5Q7</accession>
<dbReference type="Proteomes" id="UP000253472">
    <property type="component" value="Unassembled WGS sequence"/>
</dbReference>
<gene>
    <name evidence="1" type="ORF">Cantr_08740</name>
</gene>
<proteinExistence type="predicted"/>
<sequence length="97" mass="11603">MIRFYTTKAKFKNSLLGRNIPLHEWAFISQARKMYRGLVRQIYKTHERHDLMEFVRDEFKAIARQPNLQQRKYLLSKAMTNINQMTASLGISLDKKK</sequence>
<name>A0A367Y5Q7_9ASCO</name>
<evidence type="ECO:0000313" key="1">
    <source>
        <dbReference type="EMBL" id="RCK60382.1"/>
    </source>
</evidence>
<reference evidence="1 2" key="1">
    <citation type="submission" date="2018-06" db="EMBL/GenBank/DDBJ databases">
        <title>Whole genome sequencing of Candida tropicalis (genome annotated by CSBL at Korea University).</title>
        <authorList>
            <person name="Ahn J."/>
        </authorList>
    </citation>
    <scope>NUCLEOTIDE SEQUENCE [LARGE SCALE GENOMIC DNA]</scope>
    <source>
        <strain evidence="1 2">ATCC 20962</strain>
    </source>
</reference>
<dbReference type="OrthoDB" id="74240at2759"/>
<dbReference type="AlphaFoldDB" id="A0A367Y5Q7"/>
<protein>
    <submittedName>
        <fullName evidence="1">Uncharacterized protein</fullName>
    </submittedName>
</protein>
<dbReference type="STRING" id="5486.A0A367Y5Q7"/>
<comment type="caution">
    <text evidence="1">The sequence shown here is derived from an EMBL/GenBank/DDBJ whole genome shotgun (WGS) entry which is preliminary data.</text>
</comment>
<evidence type="ECO:0000313" key="2">
    <source>
        <dbReference type="Proteomes" id="UP000253472"/>
    </source>
</evidence>
<organism evidence="1 2">
    <name type="scientific">Candida viswanathii</name>
    <dbReference type="NCBI Taxonomy" id="5486"/>
    <lineage>
        <taxon>Eukaryota</taxon>
        <taxon>Fungi</taxon>
        <taxon>Dikarya</taxon>
        <taxon>Ascomycota</taxon>
        <taxon>Saccharomycotina</taxon>
        <taxon>Pichiomycetes</taxon>
        <taxon>Debaryomycetaceae</taxon>
        <taxon>Candida/Lodderomyces clade</taxon>
        <taxon>Candida</taxon>
    </lineage>
</organism>
<dbReference type="EMBL" id="QLNQ01000026">
    <property type="protein sequence ID" value="RCK60382.1"/>
    <property type="molecule type" value="Genomic_DNA"/>
</dbReference>
<keyword evidence="2" id="KW-1185">Reference proteome</keyword>